<evidence type="ECO:0000313" key="10">
    <source>
        <dbReference type="Proteomes" id="UP000261420"/>
    </source>
</evidence>
<dbReference type="SMART" id="SM00179">
    <property type="entry name" value="EGF_CA"/>
    <property type="match status" value="1"/>
</dbReference>
<dbReference type="PANTHER" id="PTHR24040">
    <property type="entry name" value="LAMININ G-LIKE DOMAIN-CONTAINING PROTEIN"/>
    <property type="match status" value="1"/>
</dbReference>
<dbReference type="PANTHER" id="PTHR24040:SF16">
    <property type="entry name" value="FIBRILLIN-2-LIKE PROTEIN"/>
    <property type="match status" value="1"/>
</dbReference>
<dbReference type="PROSITE" id="PS01187">
    <property type="entry name" value="EGF_CA"/>
    <property type="match status" value="1"/>
</dbReference>
<sequence>MDTHQFPVLSSDINECHEERCEWQCVNLPGSYRCICPRGYTLQRDGKRCKGQSALPEIP</sequence>
<feature type="domain" description="EGF-like" evidence="8">
    <location>
        <begin position="12"/>
        <end position="50"/>
    </location>
</feature>
<dbReference type="Gene3D" id="2.10.25.10">
    <property type="entry name" value="Laminin"/>
    <property type="match status" value="1"/>
</dbReference>
<dbReference type="GO" id="GO:0005509">
    <property type="term" value="F:calcium ion binding"/>
    <property type="evidence" value="ECO:0007669"/>
    <property type="project" value="InterPro"/>
</dbReference>
<evidence type="ECO:0000256" key="4">
    <source>
        <dbReference type="ARBA" id="ARBA00022737"/>
    </source>
</evidence>
<evidence type="ECO:0000256" key="2">
    <source>
        <dbReference type="ARBA" id="ARBA00022525"/>
    </source>
</evidence>
<dbReference type="Proteomes" id="UP000261420">
    <property type="component" value="Unplaced"/>
</dbReference>
<dbReference type="PROSITE" id="PS01186">
    <property type="entry name" value="EGF_2"/>
    <property type="match status" value="1"/>
</dbReference>
<dbReference type="InterPro" id="IPR049883">
    <property type="entry name" value="NOTCH1_EGF-like"/>
</dbReference>
<proteinExistence type="predicted"/>
<dbReference type="Ensembl" id="ENSSDUT00000002792.1">
    <property type="protein sequence ID" value="ENSSDUP00000002719.1"/>
    <property type="gene ID" value="ENSSDUG00000002113.1"/>
</dbReference>
<evidence type="ECO:0000256" key="7">
    <source>
        <dbReference type="PROSITE-ProRule" id="PRU00076"/>
    </source>
</evidence>
<organism evidence="9 10">
    <name type="scientific">Seriola dumerili</name>
    <name type="common">Greater amberjack</name>
    <name type="synonym">Caranx dumerili</name>
    <dbReference type="NCBI Taxonomy" id="41447"/>
    <lineage>
        <taxon>Eukaryota</taxon>
        <taxon>Metazoa</taxon>
        <taxon>Chordata</taxon>
        <taxon>Craniata</taxon>
        <taxon>Vertebrata</taxon>
        <taxon>Euteleostomi</taxon>
        <taxon>Actinopterygii</taxon>
        <taxon>Neopterygii</taxon>
        <taxon>Teleostei</taxon>
        <taxon>Neoteleostei</taxon>
        <taxon>Acanthomorphata</taxon>
        <taxon>Carangaria</taxon>
        <taxon>Carangiformes</taxon>
        <taxon>Carangidae</taxon>
        <taxon>Seriola</taxon>
    </lineage>
</organism>
<dbReference type="SMART" id="SM00181">
    <property type="entry name" value="EGF"/>
    <property type="match status" value="1"/>
</dbReference>
<dbReference type="OMA" id="CHEERCE"/>
<comment type="subcellular location">
    <subcellularLocation>
        <location evidence="1">Secreted</location>
    </subcellularLocation>
</comment>
<dbReference type="PROSITE" id="PS00010">
    <property type="entry name" value="ASX_HYDROXYL"/>
    <property type="match status" value="1"/>
</dbReference>
<dbReference type="GO" id="GO:0005576">
    <property type="term" value="C:extracellular region"/>
    <property type="evidence" value="ECO:0007669"/>
    <property type="project" value="UniProtKB-SubCell"/>
</dbReference>
<dbReference type="InterPro" id="IPR000152">
    <property type="entry name" value="EGF-type_Asp/Asn_hydroxyl_site"/>
</dbReference>
<keyword evidence="3 7" id="KW-0245">EGF-like domain</keyword>
<reference evidence="9" key="2">
    <citation type="submission" date="2025-09" db="UniProtKB">
        <authorList>
            <consortium name="Ensembl"/>
        </authorList>
    </citation>
    <scope>IDENTIFICATION</scope>
</reference>
<dbReference type="InterPro" id="IPR051145">
    <property type="entry name" value="GAS-SHBG-PROS"/>
</dbReference>
<comment type="caution">
    <text evidence="7">Lacks conserved residue(s) required for the propagation of feature annotation.</text>
</comment>
<dbReference type="SUPFAM" id="SSF57196">
    <property type="entry name" value="EGF/Laminin"/>
    <property type="match status" value="1"/>
</dbReference>
<dbReference type="InterPro" id="IPR018097">
    <property type="entry name" value="EGF_Ca-bd_CS"/>
</dbReference>
<keyword evidence="5" id="KW-1015">Disulfide bond</keyword>
<evidence type="ECO:0000313" key="9">
    <source>
        <dbReference type="Ensembl" id="ENSSDUP00000002719.1"/>
    </source>
</evidence>
<protein>
    <recommendedName>
        <fullName evidence="8">EGF-like domain-containing protein</fullName>
    </recommendedName>
</protein>
<evidence type="ECO:0000259" key="8">
    <source>
        <dbReference type="PROSITE" id="PS50026"/>
    </source>
</evidence>
<keyword evidence="2" id="KW-0964">Secreted</keyword>
<evidence type="ECO:0000256" key="3">
    <source>
        <dbReference type="ARBA" id="ARBA00022536"/>
    </source>
</evidence>
<dbReference type="CDD" id="cd00054">
    <property type="entry name" value="EGF_CA"/>
    <property type="match status" value="1"/>
</dbReference>
<accession>A0A3B4T9D6</accession>
<evidence type="ECO:0000256" key="6">
    <source>
        <dbReference type="ARBA" id="ARBA00023180"/>
    </source>
</evidence>
<keyword evidence="10" id="KW-1185">Reference proteome</keyword>
<dbReference type="PROSITE" id="PS50026">
    <property type="entry name" value="EGF_3"/>
    <property type="match status" value="1"/>
</dbReference>
<dbReference type="InterPro" id="IPR000742">
    <property type="entry name" value="EGF"/>
</dbReference>
<reference evidence="9" key="1">
    <citation type="submission" date="2025-08" db="UniProtKB">
        <authorList>
            <consortium name="Ensembl"/>
        </authorList>
    </citation>
    <scope>IDENTIFICATION</scope>
</reference>
<evidence type="ECO:0000256" key="5">
    <source>
        <dbReference type="ARBA" id="ARBA00023157"/>
    </source>
</evidence>
<dbReference type="AlphaFoldDB" id="A0A3B4T9D6"/>
<dbReference type="InterPro" id="IPR001881">
    <property type="entry name" value="EGF-like_Ca-bd_dom"/>
</dbReference>
<name>A0A3B4T9D6_SERDU</name>
<keyword evidence="6" id="KW-0325">Glycoprotein</keyword>
<dbReference type="FunFam" id="2.10.25.10:FF:000010">
    <property type="entry name" value="Pro-epidermal growth factor"/>
    <property type="match status" value="1"/>
</dbReference>
<keyword evidence="4" id="KW-0677">Repeat</keyword>
<evidence type="ECO:0000256" key="1">
    <source>
        <dbReference type="ARBA" id="ARBA00004613"/>
    </source>
</evidence>
<dbReference type="Pfam" id="PF07645">
    <property type="entry name" value="EGF_CA"/>
    <property type="match status" value="1"/>
</dbReference>
<dbReference type="GeneTree" id="ENSGT00940000174889"/>